<dbReference type="Gene3D" id="3.20.20.80">
    <property type="entry name" value="Glycosidases"/>
    <property type="match status" value="1"/>
</dbReference>
<feature type="region of interest" description="Disordered" evidence="5">
    <location>
        <begin position="1"/>
        <end position="39"/>
    </location>
</feature>
<feature type="transmembrane region" description="Helical" evidence="6">
    <location>
        <begin position="273"/>
        <end position="293"/>
    </location>
</feature>
<evidence type="ECO:0000256" key="4">
    <source>
        <dbReference type="PROSITE-ProRule" id="PRU01100"/>
    </source>
</evidence>
<keyword evidence="3" id="KW-0326">Glycosidase</keyword>
<sequence>MSVARCPPHDTLPSSVCDDPPNDHRRRTSKQESLAPLPLLRSNTRDSAISVSSFSGLVSFWPWKNANGSGTPPPQPQQTPTPAPAAGRLVKVVDVPGLAHWKDVPAVAGRERVLAVAAEGEGDRRASGMPNVVEPISSPSLPGTAPASPLSQPSLPVKGDSPTPLPAPSDDHSAFRPNVPWMREPNPEAPWAPLHDDGAYVPSSRSSAESFDHPLGSFNPMTGRFSITERTDSAFSSSSYSSSSRRRRLSLSVGSLGAARKCCLWFFSARKAVIASLLGFLLLFGTLLIVFYVHKTHDILPPAYSGPRGGVPSPPPGPPLPVLDVLKLPEKVQKELGVYFGVSINWTIDDPSSFNKDLGSNAAIQEATFSIGTVLESASSVNMSGVTQAIPDYFDWTSRLIAGTGAIMGMTVNPSYGLENVSSTAITQLANKCAEINRFGVPILLRFAPEMNCELKGRDRRFAVGESRTALARGKDQGLSVSSPAYAFLALAANRNPWGQDPLEFIATFRLVANAVRTATNISGISAHTAIVWAPHSPQGYPWWDRPSPFSAPLSNSTRFSQMDTNHDGIVDAHDDPFAPYWPGDSFVDWVGVSASYFGPSGEPIVVLPTTTVPVTTLPASANATNSISQFNVALTANGVGNGTSTGSAVSAASTATLSGTSTATSTDIRTAATVGRTTGTVTGTATRTATTTSTATAVPAPLPPSINALPPAGLDPSGLGFEALIAGLPATPANASAPNATHHHSFNISNPVSVPFNLYRDYALNKSKPFVISQTGAAFYQQSPAGPGELGIKQSWWSQVYNSTMLKVCGVRFRCGFKEDGVWDE</sequence>
<protein>
    <recommendedName>
        <fullName evidence="7">GH26 domain-containing protein</fullName>
    </recommendedName>
</protein>
<feature type="region of interest" description="Disordered" evidence="5">
    <location>
        <begin position="120"/>
        <end position="177"/>
    </location>
</feature>
<keyword evidence="9" id="KW-1185">Reference proteome</keyword>
<dbReference type="PROSITE" id="PS51764">
    <property type="entry name" value="GH26"/>
    <property type="match status" value="1"/>
</dbReference>
<evidence type="ECO:0000256" key="6">
    <source>
        <dbReference type="SAM" id="Phobius"/>
    </source>
</evidence>
<proteinExistence type="inferred from homology"/>
<evidence type="ECO:0000259" key="7">
    <source>
        <dbReference type="PROSITE" id="PS51764"/>
    </source>
</evidence>
<name>A0A4P9WIA5_9FUNG</name>
<feature type="region of interest" description="Disordered" evidence="5">
    <location>
        <begin position="62"/>
        <end position="84"/>
    </location>
</feature>
<dbReference type="PANTHER" id="PTHR40079">
    <property type="entry name" value="MANNAN ENDO-1,4-BETA-MANNOSIDASE E-RELATED"/>
    <property type="match status" value="1"/>
</dbReference>
<dbReference type="PANTHER" id="PTHR40079:SF4">
    <property type="entry name" value="GH26 DOMAIN-CONTAINING PROTEIN-RELATED"/>
    <property type="match status" value="1"/>
</dbReference>
<comment type="similarity">
    <text evidence="1 4">Belongs to the glycosyl hydrolase 26 family.</text>
</comment>
<dbReference type="EMBL" id="KZ994570">
    <property type="protein sequence ID" value="RKO92599.1"/>
    <property type="molecule type" value="Genomic_DNA"/>
</dbReference>
<keyword evidence="6" id="KW-0812">Transmembrane</keyword>
<dbReference type="AlphaFoldDB" id="A0A4P9WIA5"/>
<keyword evidence="2" id="KW-0378">Hydrolase</keyword>
<dbReference type="Proteomes" id="UP000269721">
    <property type="component" value="Unassembled WGS sequence"/>
</dbReference>
<comment type="caution">
    <text evidence="4">Lacks conserved residue(s) required for the propagation of feature annotation.</text>
</comment>
<feature type="compositionally biased region" description="Pro residues" evidence="5">
    <location>
        <begin position="71"/>
        <end position="83"/>
    </location>
</feature>
<evidence type="ECO:0000313" key="8">
    <source>
        <dbReference type="EMBL" id="RKO92599.1"/>
    </source>
</evidence>
<dbReference type="InterPro" id="IPR017853">
    <property type="entry name" value="GH"/>
</dbReference>
<evidence type="ECO:0000256" key="2">
    <source>
        <dbReference type="ARBA" id="ARBA00022801"/>
    </source>
</evidence>
<feature type="domain" description="GH26" evidence="7">
    <location>
        <begin position="317"/>
        <end position="702"/>
    </location>
</feature>
<dbReference type="GO" id="GO:0016985">
    <property type="term" value="F:mannan endo-1,4-beta-mannosidase activity"/>
    <property type="evidence" value="ECO:0007669"/>
    <property type="project" value="InterPro"/>
</dbReference>
<dbReference type="OrthoDB" id="428177at2759"/>
<accession>A0A4P9WIA5</accession>
<evidence type="ECO:0000313" key="9">
    <source>
        <dbReference type="Proteomes" id="UP000269721"/>
    </source>
</evidence>
<feature type="compositionally biased region" description="Low complexity" evidence="5">
    <location>
        <begin position="145"/>
        <end position="156"/>
    </location>
</feature>
<dbReference type="InterPro" id="IPR022790">
    <property type="entry name" value="GH26_dom"/>
</dbReference>
<evidence type="ECO:0000256" key="3">
    <source>
        <dbReference type="ARBA" id="ARBA00023295"/>
    </source>
</evidence>
<reference evidence="9" key="1">
    <citation type="journal article" date="2018" name="Nat. Microbiol.">
        <title>Leveraging single-cell genomics to expand the fungal tree of life.</title>
        <authorList>
            <person name="Ahrendt S.R."/>
            <person name="Quandt C.A."/>
            <person name="Ciobanu D."/>
            <person name="Clum A."/>
            <person name="Salamov A."/>
            <person name="Andreopoulos B."/>
            <person name="Cheng J.F."/>
            <person name="Woyke T."/>
            <person name="Pelin A."/>
            <person name="Henrissat B."/>
            <person name="Reynolds N.K."/>
            <person name="Benny G.L."/>
            <person name="Smith M.E."/>
            <person name="James T.Y."/>
            <person name="Grigoriev I.V."/>
        </authorList>
    </citation>
    <scope>NUCLEOTIDE SEQUENCE [LARGE SCALE GENOMIC DNA]</scope>
</reference>
<gene>
    <name evidence="8" type="ORF">BDK51DRAFT_50573</name>
</gene>
<keyword evidence="6" id="KW-0472">Membrane</keyword>
<dbReference type="InterPro" id="IPR000805">
    <property type="entry name" value="Glyco_hydro_26"/>
</dbReference>
<dbReference type="GO" id="GO:0006080">
    <property type="term" value="P:substituted mannan metabolic process"/>
    <property type="evidence" value="ECO:0007669"/>
    <property type="project" value="InterPro"/>
</dbReference>
<evidence type="ECO:0000256" key="1">
    <source>
        <dbReference type="ARBA" id="ARBA00007754"/>
    </source>
</evidence>
<keyword evidence="6" id="KW-1133">Transmembrane helix</keyword>
<organism evidence="8 9">
    <name type="scientific">Blyttiomyces helicus</name>
    <dbReference type="NCBI Taxonomy" id="388810"/>
    <lineage>
        <taxon>Eukaryota</taxon>
        <taxon>Fungi</taxon>
        <taxon>Fungi incertae sedis</taxon>
        <taxon>Chytridiomycota</taxon>
        <taxon>Chytridiomycota incertae sedis</taxon>
        <taxon>Chytridiomycetes</taxon>
        <taxon>Chytridiomycetes incertae sedis</taxon>
        <taxon>Blyttiomyces</taxon>
    </lineage>
</organism>
<evidence type="ECO:0000256" key="5">
    <source>
        <dbReference type="SAM" id="MobiDB-lite"/>
    </source>
</evidence>
<dbReference type="SUPFAM" id="SSF51445">
    <property type="entry name" value="(Trans)glycosidases"/>
    <property type="match status" value="1"/>
</dbReference>